<evidence type="ECO:0000256" key="3">
    <source>
        <dbReference type="PROSITE-ProRule" id="PRU00339"/>
    </source>
</evidence>
<feature type="region of interest" description="Disordered" evidence="4">
    <location>
        <begin position="283"/>
        <end position="306"/>
    </location>
</feature>
<evidence type="ECO:0000313" key="6">
    <source>
        <dbReference type="Proteomes" id="UP000197068"/>
    </source>
</evidence>
<dbReference type="RefSeq" id="WP_057179593.1">
    <property type="nucleotide sequence ID" value="NZ_BDQM01000008.1"/>
</dbReference>
<accession>A0ABQ0MTU3</accession>
<evidence type="ECO:0000256" key="4">
    <source>
        <dbReference type="SAM" id="MobiDB-lite"/>
    </source>
</evidence>
<keyword evidence="6" id="KW-1185">Reference proteome</keyword>
<evidence type="ECO:0000256" key="1">
    <source>
        <dbReference type="ARBA" id="ARBA00022737"/>
    </source>
</evidence>
<organism evidence="5 6">
    <name type="scientific">Colwellia marinimaniae</name>
    <dbReference type="NCBI Taxonomy" id="1513592"/>
    <lineage>
        <taxon>Bacteria</taxon>
        <taxon>Pseudomonadati</taxon>
        <taxon>Pseudomonadota</taxon>
        <taxon>Gammaproteobacteria</taxon>
        <taxon>Alteromonadales</taxon>
        <taxon>Colwelliaceae</taxon>
        <taxon>Colwellia</taxon>
    </lineage>
</organism>
<dbReference type="Gene3D" id="1.25.40.10">
    <property type="entry name" value="Tetratricopeptide repeat domain"/>
    <property type="match status" value="1"/>
</dbReference>
<dbReference type="SUPFAM" id="SSF48452">
    <property type="entry name" value="TPR-like"/>
    <property type="match status" value="1"/>
</dbReference>
<name>A0ABQ0MTU3_9GAMM</name>
<evidence type="ECO:0008006" key="7">
    <source>
        <dbReference type="Google" id="ProtNLM"/>
    </source>
</evidence>
<sequence>MQLLKLFISSIGGKPVFPSAKIVVTAITLSLCLGACASKPVVDNSQQESVATAVVTDKNQSITESKAKEKHVNSNHVKSGKAYSKSVPAINRYLLQQQAKQATAVPAKVLKDYQQALSLMKAKKWRQAQALFDQVILKQPQLSGSYVNKAIMAKQQGQLVPAQLLLDKALAVNDLNLYAHHLQGQVYRLQGQFDKAEQSYLAALAIWPDFAEAHASMAILLELYRGRLLAAHGYYRSYLLLKSDDDEVKRWLAGLEIKLTRAGLDVPSAEQSTLQIVKPQSTELQSVAEQTVDNQTASPSKELNHG</sequence>
<dbReference type="EMBL" id="BDQM01000008">
    <property type="protein sequence ID" value="GAW95802.1"/>
    <property type="molecule type" value="Genomic_DNA"/>
</dbReference>
<dbReference type="InterPro" id="IPR050498">
    <property type="entry name" value="Ycf3"/>
</dbReference>
<dbReference type="Pfam" id="PF13414">
    <property type="entry name" value="TPR_11"/>
    <property type="match status" value="1"/>
</dbReference>
<evidence type="ECO:0000313" key="5">
    <source>
        <dbReference type="EMBL" id="GAW95802.1"/>
    </source>
</evidence>
<dbReference type="PANTHER" id="PTHR44858">
    <property type="entry name" value="TETRATRICOPEPTIDE REPEAT PROTEIN 6"/>
    <property type="match status" value="1"/>
</dbReference>
<protein>
    <recommendedName>
        <fullName evidence="7">Tetratricopeptide repeat protein</fullName>
    </recommendedName>
</protein>
<evidence type="ECO:0000256" key="2">
    <source>
        <dbReference type="ARBA" id="ARBA00022803"/>
    </source>
</evidence>
<comment type="caution">
    <text evidence="5">The sequence shown here is derived from an EMBL/GenBank/DDBJ whole genome shotgun (WGS) entry which is preliminary data.</text>
</comment>
<gene>
    <name evidence="5" type="ORF">MTCD1_01405</name>
</gene>
<dbReference type="PANTHER" id="PTHR44858:SF1">
    <property type="entry name" value="UDP-N-ACETYLGLUCOSAMINE--PEPTIDE N-ACETYLGLUCOSAMINYLTRANSFERASE SPINDLY-RELATED"/>
    <property type="match status" value="1"/>
</dbReference>
<dbReference type="InterPro" id="IPR019734">
    <property type="entry name" value="TPR_rpt"/>
</dbReference>
<keyword evidence="2 3" id="KW-0802">TPR repeat</keyword>
<reference evidence="5 6" key="1">
    <citation type="submission" date="2017-06" db="EMBL/GenBank/DDBJ databases">
        <title>Whole Genome Sequences of Colwellia marinimaniae MTCD1.</title>
        <authorList>
            <person name="Kusumoto H."/>
            <person name="Inoue M."/>
            <person name="Tanikawa K."/>
            <person name="Maeji H."/>
            <person name="Cameron J.H."/>
            <person name="Bartlett D.H."/>
        </authorList>
    </citation>
    <scope>NUCLEOTIDE SEQUENCE [LARGE SCALE GENOMIC DNA]</scope>
    <source>
        <strain evidence="5 6">MTCD1</strain>
    </source>
</reference>
<feature type="repeat" description="TPR" evidence="3">
    <location>
        <begin position="177"/>
        <end position="210"/>
    </location>
</feature>
<dbReference type="InterPro" id="IPR011990">
    <property type="entry name" value="TPR-like_helical_dom_sf"/>
</dbReference>
<dbReference type="Proteomes" id="UP000197068">
    <property type="component" value="Unassembled WGS sequence"/>
</dbReference>
<dbReference type="PROSITE" id="PS50005">
    <property type="entry name" value="TPR"/>
    <property type="match status" value="1"/>
</dbReference>
<proteinExistence type="predicted"/>
<keyword evidence="1" id="KW-0677">Repeat</keyword>
<dbReference type="SMART" id="SM00028">
    <property type="entry name" value="TPR"/>
    <property type="match status" value="3"/>
</dbReference>